<dbReference type="Proteomes" id="UP000324222">
    <property type="component" value="Unassembled WGS sequence"/>
</dbReference>
<dbReference type="EMBL" id="VSRR010001961">
    <property type="protein sequence ID" value="MPC28761.1"/>
    <property type="molecule type" value="Genomic_DNA"/>
</dbReference>
<keyword evidence="2" id="KW-1185">Reference proteome</keyword>
<reference evidence="1 2" key="1">
    <citation type="submission" date="2019-05" db="EMBL/GenBank/DDBJ databases">
        <title>Another draft genome of Portunus trituberculatus and its Hox gene families provides insights of decapod evolution.</title>
        <authorList>
            <person name="Jeong J.-H."/>
            <person name="Song I."/>
            <person name="Kim S."/>
            <person name="Choi T."/>
            <person name="Kim D."/>
            <person name="Ryu S."/>
            <person name="Kim W."/>
        </authorList>
    </citation>
    <scope>NUCLEOTIDE SEQUENCE [LARGE SCALE GENOMIC DNA]</scope>
    <source>
        <tissue evidence="1">Muscle</tissue>
    </source>
</reference>
<proteinExistence type="predicted"/>
<sequence>MYIERKILLQIKPSIQLTDKHTLSTTTISNLGRRRQARPPTPPHSPCPAWPCTASLITPIEHSTFTQASQDTFPTSKHSVAINSAL</sequence>
<accession>A0A5B7E405</accession>
<organism evidence="1 2">
    <name type="scientific">Portunus trituberculatus</name>
    <name type="common">Swimming crab</name>
    <name type="synonym">Neptunus trituberculatus</name>
    <dbReference type="NCBI Taxonomy" id="210409"/>
    <lineage>
        <taxon>Eukaryota</taxon>
        <taxon>Metazoa</taxon>
        <taxon>Ecdysozoa</taxon>
        <taxon>Arthropoda</taxon>
        <taxon>Crustacea</taxon>
        <taxon>Multicrustacea</taxon>
        <taxon>Malacostraca</taxon>
        <taxon>Eumalacostraca</taxon>
        <taxon>Eucarida</taxon>
        <taxon>Decapoda</taxon>
        <taxon>Pleocyemata</taxon>
        <taxon>Brachyura</taxon>
        <taxon>Eubrachyura</taxon>
        <taxon>Portunoidea</taxon>
        <taxon>Portunidae</taxon>
        <taxon>Portuninae</taxon>
        <taxon>Portunus</taxon>
    </lineage>
</organism>
<dbReference type="AlphaFoldDB" id="A0A5B7E405"/>
<evidence type="ECO:0000313" key="2">
    <source>
        <dbReference type="Proteomes" id="UP000324222"/>
    </source>
</evidence>
<gene>
    <name evidence="1" type="ORF">E2C01_021972</name>
</gene>
<comment type="caution">
    <text evidence="1">The sequence shown here is derived from an EMBL/GenBank/DDBJ whole genome shotgun (WGS) entry which is preliminary data.</text>
</comment>
<name>A0A5B7E405_PORTR</name>
<protein>
    <submittedName>
        <fullName evidence="1">Uncharacterized protein</fullName>
    </submittedName>
</protein>
<evidence type="ECO:0000313" key="1">
    <source>
        <dbReference type="EMBL" id="MPC28761.1"/>
    </source>
</evidence>